<evidence type="ECO:0000259" key="5">
    <source>
        <dbReference type="SMART" id="SM00831"/>
    </source>
</evidence>
<feature type="compositionally biased region" description="Polar residues" evidence="3">
    <location>
        <begin position="76"/>
        <end position="86"/>
    </location>
</feature>
<dbReference type="PRINTS" id="PR00121">
    <property type="entry name" value="NAKATPASE"/>
</dbReference>
<feature type="compositionally biased region" description="Basic and acidic residues" evidence="3">
    <location>
        <begin position="45"/>
        <end position="57"/>
    </location>
</feature>
<organism evidence="6 7">
    <name type="scientific">Limulus polyphemus</name>
    <name type="common">Atlantic horseshoe crab</name>
    <dbReference type="NCBI Taxonomy" id="6850"/>
    <lineage>
        <taxon>Eukaryota</taxon>
        <taxon>Metazoa</taxon>
        <taxon>Ecdysozoa</taxon>
        <taxon>Arthropoda</taxon>
        <taxon>Chelicerata</taxon>
        <taxon>Merostomata</taxon>
        <taxon>Xiphosura</taxon>
        <taxon>Limulidae</taxon>
        <taxon>Limulus</taxon>
    </lineage>
</organism>
<proteinExistence type="predicted"/>
<sequence>MQSSKGKVDDRYGRSASYRVAVTTNVSNDERKPDGKSEKRKRNKGKPDLEDLKQEVQMDQHKIPIEELLARLNTSTEKGLTSQQSREVYERDGPNALSPPRTTPEWLKFCKQLFGGFAMLLWIGAILCFIAYSIQAGTYEEPPDDNLYLGIVLAAVVIVTGCFSYYQEARSSRIMESFKSMVPQVSMHLLFFT</sequence>
<dbReference type="RefSeq" id="XP_013776408.1">
    <property type="nucleotide sequence ID" value="XM_013920954.2"/>
</dbReference>
<evidence type="ECO:0000256" key="2">
    <source>
        <dbReference type="ARBA" id="ARBA00022475"/>
    </source>
</evidence>
<feature type="region of interest" description="Disordered" evidence="3">
    <location>
        <begin position="1"/>
        <end position="57"/>
    </location>
</feature>
<keyword evidence="4" id="KW-0472">Membrane</keyword>
<evidence type="ECO:0000256" key="4">
    <source>
        <dbReference type="SAM" id="Phobius"/>
    </source>
</evidence>
<dbReference type="SMART" id="SM00831">
    <property type="entry name" value="Cation_ATPase_N"/>
    <property type="match status" value="1"/>
</dbReference>
<evidence type="ECO:0000256" key="3">
    <source>
        <dbReference type="SAM" id="MobiDB-lite"/>
    </source>
</evidence>
<feature type="compositionally biased region" description="Basic and acidic residues" evidence="3">
    <location>
        <begin position="1"/>
        <end position="13"/>
    </location>
</feature>
<feature type="region of interest" description="Disordered" evidence="3">
    <location>
        <begin position="76"/>
        <end position="99"/>
    </location>
</feature>
<dbReference type="Proteomes" id="UP000694941">
    <property type="component" value="Unplaced"/>
</dbReference>
<feature type="transmembrane region" description="Helical" evidence="4">
    <location>
        <begin position="147"/>
        <end position="166"/>
    </location>
</feature>
<dbReference type="Gene3D" id="2.70.150.10">
    <property type="entry name" value="Calcium-transporting ATPase, cytoplasmic transduction domain A"/>
    <property type="match status" value="1"/>
</dbReference>
<comment type="subcellular location">
    <subcellularLocation>
        <location evidence="1">Cell membrane</location>
        <topology evidence="1">Multi-pass membrane protein</topology>
    </subcellularLocation>
</comment>
<accession>A0ABM1B7J8</accession>
<name>A0ABM1B7J8_LIMPO</name>
<evidence type="ECO:0000313" key="7">
    <source>
        <dbReference type="RefSeq" id="XP_013776408.1"/>
    </source>
</evidence>
<dbReference type="Pfam" id="PF00690">
    <property type="entry name" value="Cation_ATPase_N"/>
    <property type="match status" value="1"/>
</dbReference>
<keyword evidence="6" id="KW-1185">Reference proteome</keyword>
<feature type="transmembrane region" description="Helical" evidence="4">
    <location>
        <begin position="113"/>
        <end position="135"/>
    </location>
</feature>
<keyword evidence="4" id="KW-0812">Transmembrane</keyword>
<keyword evidence="4" id="KW-1133">Transmembrane helix</keyword>
<keyword evidence="2" id="KW-1003">Cell membrane</keyword>
<dbReference type="Gene3D" id="1.20.1110.10">
    <property type="entry name" value="Calcium-transporting ATPase, transmembrane domain"/>
    <property type="match status" value="1"/>
</dbReference>
<dbReference type="SUPFAM" id="SSF81665">
    <property type="entry name" value="Calcium ATPase, transmembrane domain M"/>
    <property type="match status" value="1"/>
</dbReference>
<dbReference type="GeneID" id="106461160"/>
<dbReference type="InterPro" id="IPR023298">
    <property type="entry name" value="ATPase_P-typ_TM_dom_sf"/>
</dbReference>
<reference evidence="7" key="1">
    <citation type="submission" date="2025-08" db="UniProtKB">
        <authorList>
            <consortium name="RefSeq"/>
        </authorList>
    </citation>
    <scope>IDENTIFICATION</scope>
    <source>
        <tissue evidence="7">Muscle</tissue>
    </source>
</reference>
<dbReference type="PANTHER" id="PTHR43294:SF13">
    <property type="entry name" value="SODIUM_POTASSIUM-TRANSPORTING ATPASE SUBUNIT ALPHA"/>
    <property type="match status" value="1"/>
</dbReference>
<dbReference type="InterPro" id="IPR050510">
    <property type="entry name" value="Cation_transp_ATPase_P-type"/>
</dbReference>
<protein>
    <submittedName>
        <fullName evidence="7">Sodium/potassium-transporting ATPase subunit alpha-like</fullName>
    </submittedName>
</protein>
<gene>
    <name evidence="7" type="primary">LOC106461160</name>
</gene>
<dbReference type="InterPro" id="IPR004014">
    <property type="entry name" value="ATPase_P-typ_cation-transptr_N"/>
</dbReference>
<feature type="compositionally biased region" description="Basic and acidic residues" evidence="3">
    <location>
        <begin position="28"/>
        <end position="37"/>
    </location>
</feature>
<evidence type="ECO:0000313" key="6">
    <source>
        <dbReference type="Proteomes" id="UP000694941"/>
    </source>
</evidence>
<feature type="domain" description="Cation-transporting P-type ATPase N-terminal" evidence="5">
    <location>
        <begin position="59"/>
        <end position="133"/>
    </location>
</feature>
<dbReference type="PANTHER" id="PTHR43294">
    <property type="entry name" value="SODIUM/POTASSIUM-TRANSPORTING ATPASE SUBUNIT ALPHA"/>
    <property type="match status" value="1"/>
</dbReference>
<evidence type="ECO:0000256" key="1">
    <source>
        <dbReference type="ARBA" id="ARBA00004651"/>
    </source>
</evidence>